<dbReference type="KEGG" id="cis:CINS_0811"/>
<evidence type="ECO:0000313" key="1">
    <source>
        <dbReference type="EMBL" id="AJC87775.1"/>
    </source>
</evidence>
<dbReference type="STRING" id="1031564.CINS_0811"/>
<proteinExistence type="predicted"/>
<dbReference type="Proteomes" id="UP000031163">
    <property type="component" value="Chromosome"/>
</dbReference>
<protein>
    <submittedName>
        <fullName evidence="1">Uncharacterized protein</fullName>
    </submittedName>
</protein>
<evidence type="ECO:0000313" key="2">
    <source>
        <dbReference type="Proteomes" id="UP000031163"/>
    </source>
</evidence>
<accession>A0A0A8H273</accession>
<organism evidence="1 2">
    <name type="scientific">Campylobacter insulaenigrae NCTC 12927</name>
    <dbReference type="NCBI Taxonomy" id="1031564"/>
    <lineage>
        <taxon>Bacteria</taxon>
        <taxon>Pseudomonadati</taxon>
        <taxon>Campylobacterota</taxon>
        <taxon>Epsilonproteobacteria</taxon>
        <taxon>Campylobacterales</taxon>
        <taxon>Campylobacteraceae</taxon>
        <taxon>Campylobacter</taxon>
    </lineage>
</organism>
<name>A0A0A8H273_9BACT</name>
<dbReference type="EMBL" id="CP007770">
    <property type="protein sequence ID" value="AJC87775.1"/>
    <property type="molecule type" value="Genomic_DNA"/>
</dbReference>
<dbReference type="GeneID" id="74431608"/>
<gene>
    <name evidence="1" type="ORF">CINS_0811</name>
</gene>
<dbReference type="RefSeq" id="WP_039650071.1">
    <property type="nucleotide sequence ID" value="NZ_CP007770.1"/>
</dbReference>
<sequence length="124" mass="14865">MSKPTHIIEANELARACLKTDLKHSLKEARIIYSAEERMLCFYFDNPFAIALFEKNKEVIKNDLRIEYKKKIEFYKRIDFVFYDICSKNTKELSSRTTEERQRLQKGLDMLEDIIKRSKNGKYE</sequence>
<dbReference type="AlphaFoldDB" id="A0A0A8H273"/>
<dbReference type="HOGENOM" id="CLU_2011058_0_0_7"/>
<reference evidence="1 2" key="1">
    <citation type="journal article" date="2014" name="Genome Biol. Evol.">
        <title>Comparative Genomics of the Campylobacter lari Group.</title>
        <authorList>
            <person name="Miller W.G."/>
            <person name="Yee E."/>
            <person name="Chapman M.H."/>
            <person name="Smith T.P."/>
            <person name="Bono J.L."/>
            <person name="Huynh S."/>
            <person name="Parker C.T."/>
            <person name="Vandamme P."/>
            <person name="Luong K."/>
            <person name="Korlach J."/>
        </authorList>
    </citation>
    <scope>NUCLEOTIDE SEQUENCE [LARGE SCALE GENOMIC DNA]</scope>
    <source>
        <strain evidence="1 2">NCTC 12927</strain>
    </source>
</reference>